<reference evidence="7" key="1">
    <citation type="submission" date="2021-01" db="EMBL/GenBank/DDBJ databases">
        <authorList>
            <person name="Corre E."/>
            <person name="Pelletier E."/>
            <person name="Niang G."/>
            <person name="Scheremetjew M."/>
            <person name="Finn R."/>
            <person name="Kale V."/>
            <person name="Holt S."/>
            <person name="Cochrane G."/>
            <person name="Meng A."/>
            <person name="Brown T."/>
            <person name="Cohen L."/>
        </authorList>
    </citation>
    <scope>NUCLEOTIDE SEQUENCE</scope>
    <source>
        <strain evidence="7">CCMP3107</strain>
    </source>
</reference>
<dbReference type="SUPFAM" id="SSF53649">
    <property type="entry name" value="Alkaline phosphatase-like"/>
    <property type="match status" value="1"/>
</dbReference>
<keyword evidence="1" id="KW-0479">Metal-binding</keyword>
<keyword evidence="5" id="KW-1133">Transmembrane helix</keyword>
<name>A0A7S3Y528_HETAK</name>
<feature type="region of interest" description="Disordered" evidence="4">
    <location>
        <begin position="609"/>
        <end position="655"/>
    </location>
</feature>
<dbReference type="Gene3D" id="3.30.1120.10">
    <property type="match status" value="1"/>
</dbReference>
<protein>
    <recommendedName>
        <fullName evidence="6">Sulfatase N-terminal domain-containing protein</fullName>
    </recommendedName>
</protein>
<evidence type="ECO:0000259" key="6">
    <source>
        <dbReference type="Pfam" id="PF00884"/>
    </source>
</evidence>
<dbReference type="GO" id="GO:0008484">
    <property type="term" value="F:sulfuric ester hydrolase activity"/>
    <property type="evidence" value="ECO:0007669"/>
    <property type="project" value="InterPro"/>
</dbReference>
<proteinExistence type="predicted"/>
<dbReference type="PANTHER" id="PTHR10342">
    <property type="entry name" value="ARYLSULFATASE"/>
    <property type="match status" value="1"/>
</dbReference>
<organism evidence="7">
    <name type="scientific">Heterosigma akashiwo</name>
    <name type="common">Chromophytic alga</name>
    <name type="synonym">Heterosigma carterae</name>
    <dbReference type="NCBI Taxonomy" id="2829"/>
    <lineage>
        <taxon>Eukaryota</taxon>
        <taxon>Sar</taxon>
        <taxon>Stramenopiles</taxon>
        <taxon>Ochrophyta</taxon>
        <taxon>Raphidophyceae</taxon>
        <taxon>Chattonellales</taxon>
        <taxon>Chattonellaceae</taxon>
        <taxon>Heterosigma</taxon>
    </lineage>
</organism>
<gene>
    <name evidence="7" type="ORF">HAKA00212_LOCUS20157</name>
</gene>
<keyword evidence="5" id="KW-0812">Transmembrane</keyword>
<dbReference type="AlphaFoldDB" id="A0A7S3Y528"/>
<dbReference type="Gene3D" id="3.40.720.10">
    <property type="entry name" value="Alkaline Phosphatase, subunit A"/>
    <property type="match status" value="1"/>
</dbReference>
<feature type="compositionally biased region" description="Basic and acidic residues" evidence="4">
    <location>
        <begin position="613"/>
        <end position="624"/>
    </location>
</feature>
<dbReference type="Pfam" id="PF00884">
    <property type="entry name" value="Sulfatase"/>
    <property type="match status" value="1"/>
</dbReference>
<keyword evidence="2" id="KW-0106">Calcium</keyword>
<evidence type="ECO:0000256" key="2">
    <source>
        <dbReference type="ARBA" id="ARBA00022837"/>
    </source>
</evidence>
<feature type="transmembrane region" description="Helical" evidence="5">
    <location>
        <begin position="35"/>
        <end position="53"/>
    </location>
</feature>
<evidence type="ECO:0000256" key="4">
    <source>
        <dbReference type="SAM" id="MobiDB-lite"/>
    </source>
</evidence>
<evidence type="ECO:0000256" key="5">
    <source>
        <dbReference type="SAM" id="Phobius"/>
    </source>
</evidence>
<accession>A0A7S3Y528</accession>
<dbReference type="GO" id="GO:0046872">
    <property type="term" value="F:metal ion binding"/>
    <property type="evidence" value="ECO:0007669"/>
    <property type="project" value="UniProtKB-KW"/>
</dbReference>
<dbReference type="InterPro" id="IPR000917">
    <property type="entry name" value="Sulfatase_N"/>
</dbReference>
<keyword evidence="3" id="KW-0325">Glycoprotein</keyword>
<dbReference type="InterPro" id="IPR047115">
    <property type="entry name" value="ARSB"/>
</dbReference>
<feature type="domain" description="Sulfatase N-terminal" evidence="6">
    <location>
        <begin position="89"/>
        <end position="412"/>
    </location>
</feature>
<evidence type="ECO:0000256" key="3">
    <source>
        <dbReference type="ARBA" id="ARBA00023180"/>
    </source>
</evidence>
<evidence type="ECO:0000256" key="1">
    <source>
        <dbReference type="ARBA" id="ARBA00022723"/>
    </source>
</evidence>
<dbReference type="InterPro" id="IPR017850">
    <property type="entry name" value="Alkaline_phosphatase_core_sf"/>
</dbReference>
<sequence>MAGQENCHLIQGRPLDLRTPIDEGGGGTRLRRRSGLAVATVAAVLTFCLAYFLPASHLLSKTPSSVATKVTKGLSALDSTNGLNSSGLPHIVFFLIDDQGYDDMGYSATSNDYIPLFTPTLDAYAADGVKLSMYYSDLLCTPSRASIMTGKNLLHNGMQHGNPSVGYPYALPLEHTLMPQYMKGAGYNTYMIGKWNLGDFNRAYLPTRRGFDDFVGYLGSQISYYGHYAVINGRKYYDMHQNEAPLATSYGTMDFEVFDNRAKQVIREYDTSKPMFLYYATHGIHGSYSQPPAKYLTDEQVNASIEVYDKTNSTQRKLLTLNLATVDRTFANLVTYLKEKDMYNNTLIVVASDNGGCSQDHGSNYPLRGQKYTLFEGGVRVNAFVTGGYLPESTRGRSLDCMFHNVDWLPTLVAGVVGADPEALGPLDGVNHWDDLVMGMDATPQCYRDEMVHTVEVGVDASAPYEKGVSYSATDTLRAGLRMGDYKLVYGEELSGWWSDAEYSSTECYGAATTSFVPYGYVFNIAEDFTERTNLIDTVDDTILSKLWQRVDYFFENMASPAWRQYDVSEVALDTYQQNDDWVRPWISDEDLKSPRDAFQEEMVAENTVRIDGQGHEHPAHPDDDPPAIPDSILISSSASDDDDSDSSDSYSYSF</sequence>
<keyword evidence="5" id="KW-0472">Membrane</keyword>
<feature type="compositionally biased region" description="Low complexity" evidence="4">
    <location>
        <begin position="630"/>
        <end position="639"/>
    </location>
</feature>
<dbReference type="PANTHER" id="PTHR10342:SF274">
    <property type="entry name" value="ARYLSULFATASE B"/>
    <property type="match status" value="1"/>
</dbReference>
<dbReference type="EMBL" id="HBIU01044809">
    <property type="protein sequence ID" value="CAE0641329.1"/>
    <property type="molecule type" value="Transcribed_RNA"/>
</dbReference>
<dbReference type="CDD" id="cd16029">
    <property type="entry name" value="4-S"/>
    <property type="match status" value="1"/>
</dbReference>
<evidence type="ECO:0000313" key="7">
    <source>
        <dbReference type="EMBL" id="CAE0641329.1"/>
    </source>
</evidence>